<proteinExistence type="predicted"/>
<sequence length="140" mass="15753">MSLLVSKEICVISAFDEPSNGQFRVCVQIPGIETENAMKFRMCMPKFHKQCRNGHLDVNYQSRGFKLRFDGSGVLKDKHYFLNVQDLPGDLNTKQSSFKITHGRVEVHLVKTESASWMGALVEGLKTVDPALEPPPPYKA</sequence>
<keyword evidence="2" id="KW-1185">Reference proteome</keyword>
<protein>
    <submittedName>
        <fullName evidence="1">Uncharacterized protein</fullName>
    </submittedName>
</protein>
<accession>A0ABD2PZ20</accession>
<name>A0ABD2PZ20_9PLAT</name>
<dbReference type="SUPFAM" id="SSF49764">
    <property type="entry name" value="HSP20-like chaperones"/>
    <property type="match status" value="1"/>
</dbReference>
<organism evidence="1 2">
    <name type="scientific">Cichlidogyrus casuarinus</name>
    <dbReference type="NCBI Taxonomy" id="1844966"/>
    <lineage>
        <taxon>Eukaryota</taxon>
        <taxon>Metazoa</taxon>
        <taxon>Spiralia</taxon>
        <taxon>Lophotrochozoa</taxon>
        <taxon>Platyhelminthes</taxon>
        <taxon>Monogenea</taxon>
        <taxon>Monopisthocotylea</taxon>
        <taxon>Dactylogyridea</taxon>
        <taxon>Ancyrocephalidae</taxon>
        <taxon>Cichlidogyrus</taxon>
    </lineage>
</organism>
<dbReference type="EMBL" id="JBJKFK010001621">
    <property type="protein sequence ID" value="KAL3312631.1"/>
    <property type="molecule type" value="Genomic_DNA"/>
</dbReference>
<comment type="caution">
    <text evidence="1">The sequence shown here is derived from an EMBL/GenBank/DDBJ whole genome shotgun (WGS) entry which is preliminary data.</text>
</comment>
<gene>
    <name evidence="1" type="ORF">Ciccas_008775</name>
</gene>
<dbReference type="Proteomes" id="UP001626550">
    <property type="component" value="Unassembled WGS sequence"/>
</dbReference>
<dbReference type="Gene3D" id="2.60.40.790">
    <property type="match status" value="1"/>
</dbReference>
<evidence type="ECO:0000313" key="2">
    <source>
        <dbReference type="Proteomes" id="UP001626550"/>
    </source>
</evidence>
<dbReference type="InterPro" id="IPR008978">
    <property type="entry name" value="HSP20-like_chaperone"/>
</dbReference>
<dbReference type="CDD" id="cd06463">
    <property type="entry name" value="p23_like"/>
    <property type="match status" value="1"/>
</dbReference>
<evidence type="ECO:0000313" key="1">
    <source>
        <dbReference type="EMBL" id="KAL3312631.1"/>
    </source>
</evidence>
<dbReference type="AlphaFoldDB" id="A0ABD2PZ20"/>
<reference evidence="1 2" key="1">
    <citation type="submission" date="2024-11" db="EMBL/GenBank/DDBJ databases">
        <title>Adaptive evolution of stress response genes in parasites aligns with host niche diversity.</title>
        <authorList>
            <person name="Hahn C."/>
            <person name="Resl P."/>
        </authorList>
    </citation>
    <scope>NUCLEOTIDE SEQUENCE [LARGE SCALE GENOMIC DNA]</scope>
    <source>
        <strain evidence="1">EGGRZ-B1_66</strain>
        <tissue evidence="1">Body</tissue>
    </source>
</reference>